<dbReference type="InterPro" id="IPR004685">
    <property type="entry name" value="Brnchd-chn_aa_trnsp_Livcs"/>
</dbReference>
<dbReference type="NCBIfam" id="TIGR00796">
    <property type="entry name" value="livcs"/>
    <property type="match status" value="1"/>
</dbReference>
<dbReference type="RefSeq" id="WP_132748484.1">
    <property type="nucleotide sequence ID" value="NZ_SLXK01000066.1"/>
</dbReference>
<keyword evidence="6 9" id="KW-0029">Amino-acid transport</keyword>
<comment type="caution">
    <text evidence="10">The sequence shown here is derived from an EMBL/GenBank/DDBJ whole genome shotgun (WGS) entry which is preliminary data.</text>
</comment>
<dbReference type="GO" id="GO:0015190">
    <property type="term" value="F:L-leucine transmembrane transporter activity"/>
    <property type="evidence" value="ECO:0007669"/>
    <property type="project" value="TreeGrafter"/>
</dbReference>
<dbReference type="OrthoDB" id="9783920at2"/>
<feature type="transmembrane region" description="Helical" evidence="9">
    <location>
        <begin position="369"/>
        <end position="389"/>
    </location>
</feature>
<accession>A0A4R2NDI9</accession>
<evidence type="ECO:0000256" key="8">
    <source>
        <dbReference type="ARBA" id="ARBA00023136"/>
    </source>
</evidence>
<feature type="transmembrane region" description="Helical" evidence="9">
    <location>
        <begin position="309"/>
        <end position="330"/>
    </location>
</feature>
<sequence>MRKKDTLFVGLMLFSMFFGAGNLIFPPFLGMSAGTSYGLAITGFIVTSVGLPLLVITVLSLVKGGVRTLGSRVHPLFGAIFTVIVYLSIGPFLGIPRNATVAYEMGVKPFLGHSPLLLFLFTLVFFTLVCFISLNPSKMADYMGKWITPTLLLAMVILCSLGLSNLNTSSPQAPTGGYEKSPFFKGFIEGYSTMDALAALAFGIVILSTLKQKGIQNGKLLTKYALKAGLIAGTVLALVYIGLGFMGVKMASHGSFENGTMILSAASNLLFGQGGKILLGVIFTLACFTTCVGLTTACGQFFEKLIPKASYKTVVLIISLISFMLANFGLNKILTVSVPFLVMAYSLTIVLIVLAILHRVFGGSKKVYGCTILFTGVVAIFDGLKAFGLDLGPVQEIADKLPFAGFGLGWIVPAVAGFLIGIVLEKLAGRKSAPVESQSKRAS</sequence>
<keyword evidence="4" id="KW-1003">Cell membrane</keyword>
<feature type="transmembrane region" description="Helical" evidence="9">
    <location>
        <begin position="277"/>
        <end position="297"/>
    </location>
</feature>
<dbReference type="GO" id="GO:0005886">
    <property type="term" value="C:plasma membrane"/>
    <property type="evidence" value="ECO:0007669"/>
    <property type="project" value="UniProtKB-SubCell"/>
</dbReference>
<feature type="transmembrane region" description="Helical" evidence="9">
    <location>
        <begin position="37"/>
        <end position="62"/>
    </location>
</feature>
<dbReference type="GO" id="GO:0015818">
    <property type="term" value="P:isoleucine transport"/>
    <property type="evidence" value="ECO:0007669"/>
    <property type="project" value="TreeGrafter"/>
</dbReference>
<evidence type="ECO:0000256" key="9">
    <source>
        <dbReference type="RuleBase" id="RU362122"/>
    </source>
</evidence>
<gene>
    <name evidence="10" type="ORF">EV207_16614</name>
</gene>
<keyword evidence="3 9" id="KW-0813">Transport</keyword>
<evidence type="ECO:0000256" key="4">
    <source>
        <dbReference type="ARBA" id="ARBA00022475"/>
    </source>
</evidence>
<organism evidence="10 11">
    <name type="scientific">Scopulibacillus darangshiensis</name>
    <dbReference type="NCBI Taxonomy" id="442528"/>
    <lineage>
        <taxon>Bacteria</taxon>
        <taxon>Bacillati</taxon>
        <taxon>Bacillota</taxon>
        <taxon>Bacilli</taxon>
        <taxon>Bacillales</taxon>
        <taxon>Sporolactobacillaceae</taxon>
        <taxon>Scopulibacillus</taxon>
    </lineage>
</organism>
<comment type="similarity">
    <text evidence="2 9">Belongs to the branched chain amino acid transporter family.</text>
</comment>
<evidence type="ECO:0000313" key="11">
    <source>
        <dbReference type="Proteomes" id="UP000295416"/>
    </source>
</evidence>
<dbReference type="Pfam" id="PF05525">
    <property type="entry name" value="Branch_AA_trans"/>
    <property type="match status" value="1"/>
</dbReference>
<feature type="transmembrane region" description="Helical" evidence="9">
    <location>
        <begin position="74"/>
        <end position="95"/>
    </location>
</feature>
<feature type="transmembrane region" description="Helical" evidence="9">
    <location>
        <begin position="336"/>
        <end position="357"/>
    </location>
</feature>
<evidence type="ECO:0000256" key="7">
    <source>
        <dbReference type="ARBA" id="ARBA00022989"/>
    </source>
</evidence>
<comment type="subcellular location">
    <subcellularLocation>
        <location evidence="1 9">Cell membrane</location>
        <topology evidence="1 9">Multi-pass membrane protein</topology>
    </subcellularLocation>
</comment>
<name>A0A4R2NDI9_9BACL</name>
<evidence type="ECO:0000313" key="10">
    <source>
        <dbReference type="EMBL" id="TCP19148.1"/>
    </source>
</evidence>
<evidence type="ECO:0000256" key="6">
    <source>
        <dbReference type="ARBA" id="ARBA00022970"/>
    </source>
</evidence>
<proteinExistence type="inferred from homology"/>
<protein>
    <recommendedName>
        <fullName evidence="9">Branched-chain amino acid transport system carrier protein</fullName>
    </recommendedName>
</protein>
<dbReference type="GO" id="GO:0015188">
    <property type="term" value="F:L-isoleucine transmembrane transporter activity"/>
    <property type="evidence" value="ECO:0007669"/>
    <property type="project" value="TreeGrafter"/>
</dbReference>
<feature type="transmembrane region" description="Helical" evidence="9">
    <location>
        <begin position="186"/>
        <end position="207"/>
    </location>
</feature>
<keyword evidence="8 9" id="KW-0472">Membrane</keyword>
<keyword evidence="7 9" id="KW-1133">Transmembrane helix</keyword>
<comment type="function">
    <text evidence="9">Component of the transport system for branched-chain amino acids.</text>
</comment>
<dbReference type="PANTHER" id="PTHR30588:SF0">
    <property type="entry name" value="BRANCHED-CHAIN AMINO ACID PERMEASE BRNQ"/>
    <property type="match status" value="1"/>
</dbReference>
<keyword evidence="5 9" id="KW-0812">Transmembrane</keyword>
<evidence type="ECO:0000256" key="5">
    <source>
        <dbReference type="ARBA" id="ARBA00022692"/>
    </source>
</evidence>
<feature type="transmembrane region" description="Helical" evidence="9">
    <location>
        <begin position="7"/>
        <end position="25"/>
    </location>
</feature>
<dbReference type="EMBL" id="SLXK01000066">
    <property type="protein sequence ID" value="TCP19148.1"/>
    <property type="molecule type" value="Genomic_DNA"/>
</dbReference>
<dbReference type="GO" id="GO:0015820">
    <property type="term" value="P:L-leucine transport"/>
    <property type="evidence" value="ECO:0007669"/>
    <property type="project" value="TreeGrafter"/>
</dbReference>
<reference evidence="10 11" key="1">
    <citation type="submission" date="2019-03" db="EMBL/GenBank/DDBJ databases">
        <title>Genomic Encyclopedia of Type Strains, Phase IV (KMG-IV): sequencing the most valuable type-strain genomes for metagenomic binning, comparative biology and taxonomic classification.</title>
        <authorList>
            <person name="Goeker M."/>
        </authorList>
    </citation>
    <scope>NUCLEOTIDE SEQUENCE [LARGE SCALE GENOMIC DNA]</scope>
    <source>
        <strain evidence="10 11">DSM 19377</strain>
    </source>
</reference>
<feature type="transmembrane region" description="Helical" evidence="9">
    <location>
        <begin position="146"/>
        <end position="166"/>
    </location>
</feature>
<evidence type="ECO:0000256" key="3">
    <source>
        <dbReference type="ARBA" id="ARBA00022448"/>
    </source>
</evidence>
<evidence type="ECO:0000256" key="2">
    <source>
        <dbReference type="ARBA" id="ARBA00008540"/>
    </source>
</evidence>
<keyword evidence="11" id="KW-1185">Reference proteome</keyword>
<dbReference type="Proteomes" id="UP000295416">
    <property type="component" value="Unassembled WGS sequence"/>
</dbReference>
<feature type="transmembrane region" description="Helical" evidence="9">
    <location>
        <begin position="401"/>
        <end position="424"/>
    </location>
</feature>
<dbReference type="PANTHER" id="PTHR30588">
    <property type="entry name" value="BRANCHED-CHAIN AMINO ACID TRANSPORT SYSTEM 2 CARRIER PROTEIN"/>
    <property type="match status" value="1"/>
</dbReference>
<dbReference type="GO" id="GO:0005304">
    <property type="term" value="F:L-valine transmembrane transporter activity"/>
    <property type="evidence" value="ECO:0007669"/>
    <property type="project" value="TreeGrafter"/>
</dbReference>
<evidence type="ECO:0000256" key="1">
    <source>
        <dbReference type="ARBA" id="ARBA00004651"/>
    </source>
</evidence>
<dbReference type="AlphaFoldDB" id="A0A4R2NDI9"/>
<feature type="transmembrane region" description="Helical" evidence="9">
    <location>
        <begin position="115"/>
        <end position="134"/>
    </location>
</feature>
<feature type="transmembrane region" description="Helical" evidence="9">
    <location>
        <begin position="228"/>
        <end position="248"/>
    </location>
</feature>